<feature type="active site" description="Nucleophile" evidence="9">
    <location>
        <position position="195"/>
    </location>
</feature>
<evidence type="ECO:0000256" key="10">
    <source>
        <dbReference type="PIRSR" id="PIRSR610347-2"/>
    </source>
</evidence>
<evidence type="ECO:0000256" key="12">
    <source>
        <dbReference type="SAM" id="MobiDB-lite"/>
    </source>
</evidence>
<dbReference type="Pfam" id="PF06087">
    <property type="entry name" value="Tyr-DNA_phospho"/>
    <property type="match status" value="1"/>
</dbReference>
<dbReference type="GO" id="GO:0017005">
    <property type="term" value="F:3'-tyrosyl-DNA phosphodiesterase activity"/>
    <property type="evidence" value="ECO:0007669"/>
    <property type="project" value="TreeGrafter"/>
</dbReference>
<dbReference type="GO" id="GO:0003690">
    <property type="term" value="F:double-stranded DNA binding"/>
    <property type="evidence" value="ECO:0007669"/>
    <property type="project" value="TreeGrafter"/>
</dbReference>
<name>A0A9P8P7J6_9ASCO</name>
<dbReference type="Gene3D" id="3.30.870.10">
    <property type="entry name" value="Endonuclease Chain A"/>
    <property type="match status" value="2"/>
</dbReference>
<evidence type="ECO:0000256" key="8">
    <source>
        <dbReference type="ARBA" id="ARBA00023242"/>
    </source>
</evidence>
<evidence type="ECO:0000313" key="13">
    <source>
        <dbReference type="EMBL" id="KAH3667208.1"/>
    </source>
</evidence>
<dbReference type="GO" id="GO:0003697">
    <property type="term" value="F:single-stranded DNA binding"/>
    <property type="evidence" value="ECO:0007669"/>
    <property type="project" value="TreeGrafter"/>
</dbReference>
<evidence type="ECO:0000256" key="4">
    <source>
        <dbReference type="ARBA" id="ARBA00022763"/>
    </source>
</evidence>
<proteinExistence type="inferred from homology"/>
<feature type="region of interest" description="Disordered" evidence="12">
    <location>
        <begin position="70"/>
        <end position="89"/>
    </location>
</feature>
<organism evidence="13 14">
    <name type="scientific">Ogataea philodendri</name>
    <dbReference type="NCBI Taxonomy" id="1378263"/>
    <lineage>
        <taxon>Eukaryota</taxon>
        <taxon>Fungi</taxon>
        <taxon>Dikarya</taxon>
        <taxon>Ascomycota</taxon>
        <taxon>Saccharomycotina</taxon>
        <taxon>Pichiomycetes</taxon>
        <taxon>Pichiales</taxon>
        <taxon>Pichiaceae</taxon>
        <taxon>Ogataea</taxon>
    </lineage>
</organism>
<dbReference type="OrthoDB" id="47785at2759"/>
<dbReference type="SUPFAM" id="SSF56024">
    <property type="entry name" value="Phospholipase D/nuclease"/>
    <property type="match status" value="2"/>
</dbReference>
<keyword evidence="8" id="KW-0539">Nucleus</keyword>
<keyword evidence="5" id="KW-0378">Hydrolase</keyword>
<accession>A0A9P8P7J6</accession>
<reference evidence="13" key="2">
    <citation type="submission" date="2021-01" db="EMBL/GenBank/DDBJ databases">
        <authorList>
            <person name="Schikora-Tamarit M.A."/>
        </authorList>
    </citation>
    <scope>NUCLEOTIDE SEQUENCE</scope>
    <source>
        <strain evidence="13">CBS6075</strain>
    </source>
</reference>
<evidence type="ECO:0000256" key="11">
    <source>
        <dbReference type="PIRSR" id="PIRSR610347-3"/>
    </source>
</evidence>
<evidence type="ECO:0000256" key="6">
    <source>
        <dbReference type="ARBA" id="ARBA00022839"/>
    </source>
</evidence>
<dbReference type="GO" id="GO:0006281">
    <property type="term" value="P:DNA repair"/>
    <property type="evidence" value="ECO:0007669"/>
    <property type="project" value="UniProtKB-KW"/>
</dbReference>
<feature type="region of interest" description="Disordered" evidence="12">
    <location>
        <begin position="1"/>
        <end position="59"/>
    </location>
</feature>
<dbReference type="AlphaFoldDB" id="A0A9P8P7J6"/>
<gene>
    <name evidence="13" type="ORF">OGAPHI_002857</name>
</gene>
<dbReference type="RefSeq" id="XP_046062020.1">
    <property type="nucleotide sequence ID" value="XM_046203772.1"/>
</dbReference>
<feature type="active site" description="Proton donor/acceptor" evidence="9">
    <location>
        <position position="462"/>
    </location>
</feature>
<keyword evidence="14" id="KW-1185">Reference proteome</keyword>
<comment type="caution">
    <text evidence="13">The sequence shown here is derived from an EMBL/GenBank/DDBJ whole genome shotgun (WGS) entry which is preliminary data.</text>
</comment>
<comment type="subcellular location">
    <subcellularLocation>
        <location evidence="1">Nucleus</location>
    </subcellularLocation>
</comment>
<keyword evidence="4" id="KW-0227">DNA damage</keyword>
<evidence type="ECO:0000256" key="3">
    <source>
        <dbReference type="ARBA" id="ARBA00022722"/>
    </source>
</evidence>
<evidence type="ECO:0000256" key="1">
    <source>
        <dbReference type="ARBA" id="ARBA00004123"/>
    </source>
</evidence>
<sequence>MSGSETDSSIEFIGERDGAKQTVKSIGPEIIDSESEESTTETSSTPNDEQVTEETTGKRFLRDLIADAAEKRQKKSTHTTDTETEKKPIPAPVLKSPIHLISNPSYCAKYPPSSNADTISLGDILGSRILESSYQFNMLIDCDFLLPFFNADPLNFELYLIGTRENMSISDLHQLQYRIRSVDVSKHLPKWGSHHTKMMINFFHDDTCQLVIHTMNLTTTDYLAQTQMCWISPRLKRLKKGTVKKSINDLDPITDSGLMFQNDLKDYLETYKDDRIHSLIKRLDSFCFDPIDVVFIASSPGRYEFSISESDKSHANVNRPKLFGYGRLHQALNQFNLTAKGNADFIMQVSSISAPLDSKHMNIGTHILSSIVEGSDIIVKQPDHKFTNKEGLDLKIVWPTENEVINAYHGHISGHAIMLKTKAVGGWFAYENQSRFLRNFFYKWASKPFPRSEAGRSNLSPHVKTYCVTEDNFSTLKWFLLTSANLSKQAWGAPERGYGASFQNGKLKKHAYAVKSFEAGVLINPKILKVSLNDRKDVVLVPVRGTDYMENASTNAIHYPIRMPYDYPLEKYSKDDKPWIVSGFSFSWTPVIVACGERRSLVSDSFPADSSFTLSSGSFEEPERIDSLRWEFASVKYVDSLSVPDVTVDMVLVISLGADDMFSKIPGARS</sequence>
<evidence type="ECO:0000256" key="7">
    <source>
        <dbReference type="ARBA" id="ARBA00023204"/>
    </source>
</evidence>
<feature type="binding site" evidence="10">
    <location>
        <position position="464"/>
    </location>
    <ligand>
        <name>substrate</name>
    </ligand>
</feature>
<dbReference type="GO" id="GO:0004527">
    <property type="term" value="F:exonuclease activity"/>
    <property type="evidence" value="ECO:0007669"/>
    <property type="project" value="UniProtKB-KW"/>
</dbReference>
<dbReference type="Proteomes" id="UP000769157">
    <property type="component" value="Unassembled WGS sequence"/>
</dbReference>
<dbReference type="PANTHER" id="PTHR12415">
    <property type="entry name" value="TYROSYL-DNA PHOSPHODIESTERASE 1"/>
    <property type="match status" value="1"/>
</dbReference>
<dbReference type="InterPro" id="IPR010347">
    <property type="entry name" value="Tdp1"/>
</dbReference>
<keyword evidence="3" id="KW-0540">Nuclease</keyword>
<feature type="compositionally biased region" description="Basic and acidic residues" evidence="12">
    <location>
        <begin position="78"/>
        <end position="88"/>
    </location>
</feature>
<protein>
    <recommendedName>
        <fullName evidence="15">Tyrosyl-DNA phosphodiesterase</fullName>
    </recommendedName>
</protein>
<feature type="site" description="Interaction with DNA" evidence="11">
    <location>
        <position position="487"/>
    </location>
</feature>
<reference evidence="13" key="1">
    <citation type="journal article" date="2021" name="Open Biol.">
        <title>Shared evolutionary footprints suggest mitochondrial oxidative damage underlies multiple complex I losses in fungi.</title>
        <authorList>
            <person name="Schikora-Tamarit M.A."/>
            <person name="Marcet-Houben M."/>
            <person name="Nosek J."/>
            <person name="Gabaldon T."/>
        </authorList>
    </citation>
    <scope>NUCLEOTIDE SEQUENCE</scope>
    <source>
        <strain evidence="13">CBS6075</strain>
    </source>
</reference>
<dbReference type="EMBL" id="JAEUBE010000183">
    <property type="protein sequence ID" value="KAH3667208.1"/>
    <property type="molecule type" value="Genomic_DNA"/>
</dbReference>
<dbReference type="GO" id="GO:0005634">
    <property type="term" value="C:nucleus"/>
    <property type="evidence" value="ECO:0007669"/>
    <property type="project" value="UniProtKB-SubCell"/>
</dbReference>
<evidence type="ECO:0000256" key="9">
    <source>
        <dbReference type="PIRSR" id="PIRSR610347-1"/>
    </source>
</evidence>
<evidence type="ECO:0008006" key="15">
    <source>
        <dbReference type="Google" id="ProtNLM"/>
    </source>
</evidence>
<keyword evidence="6" id="KW-0269">Exonuclease</keyword>
<comment type="similarity">
    <text evidence="2">Belongs to the tyrosyl-DNA phosphodiesterase family.</text>
</comment>
<dbReference type="GeneID" id="70234824"/>
<dbReference type="PANTHER" id="PTHR12415:SF0">
    <property type="entry name" value="TYROSYL-DNA PHOSPHODIESTERASE 1"/>
    <property type="match status" value="1"/>
</dbReference>
<evidence type="ECO:0000256" key="5">
    <source>
        <dbReference type="ARBA" id="ARBA00022801"/>
    </source>
</evidence>
<evidence type="ECO:0000313" key="14">
    <source>
        <dbReference type="Proteomes" id="UP000769157"/>
    </source>
</evidence>
<keyword evidence="7" id="KW-0234">DNA repair</keyword>
<feature type="binding site" evidence="10">
    <location>
        <position position="197"/>
    </location>
    <ligand>
        <name>substrate</name>
    </ligand>
</feature>
<evidence type="ECO:0000256" key="2">
    <source>
        <dbReference type="ARBA" id="ARBA00010205"/>
    </source>
</evidence>